<gene>
    <name evidence="1" type="ORF">BARAN1_0134</name>
</gene>
<dbReference type="EMBL" id="LS483254">
    <property type="protein sequence ID" value="SQD92160.1"/>
    <property type="molecule type" value="Genomic_DNA"/>
</dbReference>
<organism evidence="1 2">
    <name type="scientific">Candidatus Bipolaricaulis anaerobius</name>
    <dbReference type="NCBI Taxonomy" id="2026885"/>
    <lineage>
        <taxon>Bacteria</taxon>
        <taxon>Candidatus Bipolaricaulota</taxon>
        <taxon>Candidatus Bipolaricaulia</taxon>
        <taxon>Candidatus Bipolaricaulales</taxon>
        <taxon>Candidatus Bipolaricaulaceae</taxon>
        <taxon>Candidatus Bipolaricaulis</taxon>
    </lineage>
</organism>
<sequence>MTPVRSRAVKQVQGVVQRVTIAAPLDDYNALALGRTRGGFWLLGTVNESPRQIGGHQP</sequence>
<dbReference type="KEGG" id="bana:BARAN1_0134"/>
<dbReference type="Proteomes" id="UP000249818">
    <property type="component" value="Chromosome BARAN1"/>
</dbReference>
<name>A0A2X3L074_9BACT</name>
<evidence type="ECO:0000313" key="1">
    <source>
        <dbReference type="EMBL" id="SQD92160.1"/>
    </source>
</evidence>
<proteinExistence type="predicted"/>
<keyword evidence="2" id="KW-1185">Reference proteome</keyword>
<dbReference type="AlphaFoldDB" id="A0A2X3L074"/>
<reference evidence="2" key="1">
    <citation type="submission" date="2018-05" db="EMBL/GenBank/DDBJ databases">
        <authorList>
            <person name="Hao L."/>
        </authorList>
    </citation>
    <scope>NUCLEOTIDE SEQUENCE [LARGE SCALE GENOMIC DNA]</scope>
</reference>
<protein>
    <submittedName>
        <fullName evidence="1">Uncharacterized protein</fullName>
    </submittedName>
</protein>
<accession>A0A2X3L074</accession>
<evidence type="ECO:0000313" key="2">
    <source>
        <dbReference type="Proteomes" id="UP000249818"/>
    </source>
</evidence>